<reference evidence="1 2" key="1">
    <citation type="submission" date="2019-05" db="EMBL/GenBank/DDBJ databases">
        <title>Arcobacter sp. nov., isolated from sea sediment.</title>
        <authorList>
            <person name="Kim W."/>
        </authorList>
    </citation>
    <scope>NUCLEOTIDE SEQUENCE [LARGE SCALE GENOMIC DNA]</scope>
    <source>
        <strain evidence="1 2">CAU 1517</strain>
    </source>
</reference>
<evidence type="ECO:0000313" key="1">
    <source>
        <dbReference type="EMBL" id="TLP36941.1"/>
    </source>
</evidence>
<keyword evidence="2" id="KW-1185">Reference proteome</keyword>
<dbReference type="RefSeq" id="WP_138153195.1">
    <property type="nucleotide sequence ID" value="NZ_VANU01000005.1"/>
</dbReference>
<dbReference type="AlphaFoldDB" id="A0A5R8XYX0"/>
<dbReference type="Proteomes" id="UP000308901">
    <property type="component" value="Unassembled WGS sequence"/>
</dbReference>
<sequence>MNTEQKKELAKRFNISLPTYYSWEKNKPELIKIIELGLMKEKELEENLDGFEDLGNVVKKMYDEMQDMKKKMEELESK</sequence>
<protein>
    <submittedName>
        <fullName evidence="1">TetR/AcrR family transcriptional regulator</fullName>
    </submittedName>
</protein>
<evidence type="ECO:0000313" key="2">
    <source>
        <dbReference type="Proteomes" id="UP000308901"/>
    </source>
</evidence>
<dbReference type="EMBL" id="VANU01000005">
    <property type="protein sequence ID" value="TLP36941.1"/>
    <property type="molecule type" value="Genomic_DNA"/>
</dbReference>
<proteinExistence type="predicted"/>
<comment type="caution">
    <text evidence="1">The sequence shown here is derived from an EMBL/GenBank/DDBJ whole genome shotgun (WGS) entry which is preliminary data.</text>
</comment>
<accession>A0A5R8XYX0</accession>
<name>A0A5R8XYX0_9BACT</name>
<gene>
    <name evidence="1" type="ORF">FDK22_11905</name>
</gene>
<organism evidence="1 2">
    <name type="scientific">Arcobacter arenosus</name>
    <dbReference type="NCBI Taxonomy" id="2576037"/>
    <lineage>
        <taxon>Bacteria</taxon>
        <taxon>Pseudomonadati</taxon>
        <taxon>Campylobacterota</taxon>
        <taxon>Epsilonproteobacteria</taxon>
        <taxon>Campylobacterales</taxon>
        <taxon>Arcobacteraceae</taxon>
        <taxon>Arcobacter</taxon>
    </lineage>
</organism>